<dbReference type="InterPro" id="IPR036388">
    <property type="entry name" value="WH-like_DNA-bd_sf"/>
</dbReference>
<dbReference type="InterPro" id="IPR009057">
    <property type="entry name" value="Homeodomain-like_sf"/>
</dbReference>
<dbReference type="KEGG" id="pstg:E8M01_16395"/>
<dbReference type="Proteomes" id="UP000298781">
    <property type="component" value="Chromosome"/>
</dbReference>
<dbReference type="EMBL" id="CP039690">
    <property type="protein sequence ID" value="QCI65648.1"/>
    <property type="molecule type" value="Genomic_DNA"/>
</dbReference>
<dbReference type="RefSeq" id="WP_136961094.1">
    <property type="nucleotide sequence ID" value="NZ_CP039690.1"/>
</dbReference>
<name>A0A4D7B5F0_9HYPH</name>
<proteinExistence type="predicted"/>
<organism evidence="1 2">
    <name type="scientific">Phreatobacter stygius</name>
    <dbReference type="NCBI Taxonomy" id="1940610"/>
    <lineage>
        <taxon>Bacteria</taxon>
        <taxon>Pseudomonadati</taxon>
        <taxon>Pseudomonadota</taxon>
        <taxon>Alphaproteobacteria</taxon>
        <taxon>Hyphomicrobiales</taxon>
        <taxon>Phreatobacteraceae</taxon>
        <taxon>Phreatobacter</taxon>
    </lineage>
</organism>
<keyword evidence="2" id="KW-1185">Reference proteome</keyword>
<gene>
    <name evidence="1" type="ORF">E8M01_16395</name>
</gene>
<dbReference type="SUPFAM" id="SSF46689">
    <property type="entry name" value="Homeodomain-like"/>
    <property type="match status" value="1"/>
</dbReference>
<evidence type="ECO:0000313" key="2">
    <source>
        <dbReference type="Proteomes" id="UP000298781"/>
    </source>
</evidence>
<dbReference type="Gene3D" id="1.10.10.10">
    <property type="entry name" value="Winged helix-like DNA-binding domain superfamily/Winged helix DNA-binding domain"/>
    <property type="match status" value="1"/>
</dbReference>
<sequence length="140" mass="15488">MTPEVEDFTEALQPIAAEVGVDAARALVTHFGGTRLYVPKIWRDSLDLNVIGVDAAKDLCRLFGPEKIDIPKVAYSAASLQRLTLRLRGKGLSNAEIARAVGLSWRTVTRYTHRAPLPAKRQRATDPRQIDIEDLIRQAG</sequence>
<evidence type="ECO:0000313" key="1">
    <source>
        <dbReference type="EMBL" id="QCI65648.1"/>
    </source>
</evidence>
<accession>A0A4D7B5F0</accession>
<dbReference type="OrthoDB" id="7596672at2"/>
<reference evidence="1 2" key="1">
    <citation type="submission" date="2019-04" db="EMBL/GenBank/DDBJ databases">
        <title>Phreatobacter aquaticus sp. nov.</title>
        <authorList>
            <person name="Choi A."/>
        </authorList>
    </citation>
    <scope>NUCLEOTIDE SEQUENCE [LARGE SCALE GENOMIC DNA]</scope>
    <source>
        <strain evidence="1 2">KCTC 52518</strain>
    </source>
</reference>
<protein>
    <submittedName>
        <fullName evidence="1">Uncharacterized protein</fullName>
    </submittedName>
</protein>
<dbReference type="AlphaFoldDB" id="A0A4D7B5F0"/>